<feature type="transmembrane region" description="Helical" evidence="5">
    <location>
        <begin position="78"/>
        <end position="101"/>
    </location>
</feature>
<evidence type="ECO:0000256" key="1">
    <source>
        <dbReference type="ARBA" id="ARBA00004141"/>
    </source>
</evidence>
<sequence length="164" mass="19331">MSIQERYRAQELQYDPSYLLAGGVASFLLNILLFRFVSPSVSACLSPAYTRLPRHVRAEWDDRWYFDKLEYSRSRPLVVLNGFLMVATFFLFRMCAMPVYWFQVWQVAGSEAVTRLGHIRAIMFVPTFVLDVLNTFWFYKMCRGFVKAIRTLKTPIKDMERKTV</sequence>
<dbReference type="PANTHER" id="PTHR13439:SF0">
    <property type="entry name" value="TOPOISOMERASE I DAMAGE AFFECTED PROTEIN 4"/>
    <property type="match status" value="1"/>
</dbReference>
<protein>
    <submittedName>
        <fullName evidence="7">TLC4B-like protein</fullName>
    </submittedName>
</protein>
<evidence type="ECO:0000256" key="2">
    <source>
        <dbReference type="ARBA" id="ARBA00022692"/>
    </source>
</evidence>
<accession>A0ABY7FKQ5</accession>
<reference evidence="7" key="1">
    <citation type="submission" date="2022-11" db="EMBL/GenBank/DDBJ databases">
        <title>Centuries of genome instability and evolution in soft-shell clam transmissible cancer (bioRxiv).</title>
        <authorList>
            <person name="Hart S.F.M."/>
            <person name="Yonemitsu M.A."/>
            <person name="Giersch R.M."/>
            <person name="Beal B.F."/>
            <person name="Arriagada G."/>
            <person name="Davis B.W."/>
            <person name="Ostrander E.A."/>
            <person name="Goff S.P."/>
            <person name="Metzger M.J."/>
        </authorList>
    </citation>
    <scope>NUCLEOTIDE SEQUENCE</scope>
    <source>
        <strain evidence="7">MELC-2E11</strain>
        <tissue evidence="7">Siphon/mantle</tissue>
    </source>
</reference>
<dbReference type="EMBL" id="CP111024">
    <property type="protein sequence ID" value="WAR22788.1"/>
    <property type="molecule type" value="Genomic_DNA"/>
</dbReference>
<evidence type="ECO:0000256" key="4">
    <source>
        <dbReference type="ARBA" id="ARBA00023136"/>
    </source>
</evidence>
<dbReference type="Pfam" id="PF03798">
    <property type="entry name" value="TRAM_LAG1_CLN8"/>
    <property type="match status" value="1"/>
</dbReference>
<evidence type="ECO:0000259" key="6">
    <source>
        <dbReference type="Pfam" id="PF03798"/>
    </source>
</evidence>
<evidence type="ECO:0000256" key="3">
    <source>
        <dbReference type="ARBA" id="ARBA00022989"/>
    </source>
</evidence>
<organism evidence="7 8">
    <name type="scientific">Mya arenaria</name>
    <name type="common">Soft-shell clam</name>
    <dbReference type="NCBI Taxonomy" id="6604"/>
    <lineage>
        <taxon>Eukaryota</taxon>
        <taxon>Metazoa</taxon>
        <taxon>Spiralia</taxon>
        <taxon>Lophotrochozoa</taxon>
        <taxon>Mollusca</taxon>
        <taxon>Bivalvia</taxon>
        <taxon>Autobranchia</taxon>
        <taxon>Heteroconchia</taxon>
        <taxon>Euheterodonta</taxon>
        <taxon>Imparidentia</taxon>
        <taxon>Neoheterodontei</taxon>
        <taxon>Myida</taxon>
        <taxon>Myoidea</taxon>
        <taxon>Myidae</taxon>
        <taxon>Mya</taxon>
    </lineage>
</organism>
<keyword evidence="4 5" id="KW-0472">Membrane</keyword>
<feature type="transmembrane region" description="Helical" evidence="5">
    <location>
        <begin position="121"/>
        <end position="139"/>
    </location>
</feature>
<feature type="domain" description="TLC" evidence="6">
    <location>
        <begin position="63"/>
        <end position="143"/>
    </location>
</feature>
<proteinExistence type="predicted"/>
<keyword evidence="2 5" id="KW-0812">Transmembrane</keyword>
<evidence type="ECO:0000313" key="8">
    <source>
        <dbReference type="Proteomes" id="UP001164746"/>
    </source>
</evidence>
<dbReference type="InterPro" id="IPR050846">
    <property type="entry name" value="TLCD"/>
</dbReference>
<gene>
    <name evidence="7" type="ORF">MAR_036457</name>
</gene>
<comment type="subcellular location">
    <subcellularLocation>
        <location evidence="1">Membrane</location>
        <topology evidence="1">Multi-pass membrane protein</topology>
    </subcellularLocation>
</comment>
<evidence type="ECO:0000313" key="7">
    <source>
        <dbReference type="EMBL" id="WAR22788.1"/>
    </source>
</evidence>
<dbReference type="Proteomes" id="UP001164746">
    <property type="component" value="Chromosome 13"/>
</dbReference>
<keyword evidence="8" id="KW-1185">Reference proteome</keyword>
<evidence type="ECO:0000256" key="5">
    <source>
        <dbReference type="SAM" id="Phobius"/>
    </source>
</evidence>
<dbReference type="InterPro" id="IPR006634">
    <property type="entry name" value="TLC-dom"/>
</dbReference>
<dbReference type="PANTHER" id="PTHR13439">
    <property type="entry name" value="CT120 PROTEIN"/>
    <property type="match status" value="1"/>
</dbReference>
<keyword evidence="3 5" id="KW-1133">Transmembrane helix</keyword>
<name>A0ABY7FKQ5_MYAAR</name>